<dbReference type="Proteomes" id="UP001243846">
    <property type="component" value="Unassembled WGS sequence"/>
</dbReference>
<sequence length="74" mass="7608">MGHILGGHQGVEGKAQAGQTRTGRNMATAASPATATAQMARTRQGTTPVRWAVARLSLAGRLKRAFGSGHGHST</sequence>
<organism evidence="2 3">
    <name type="scientific">Paracoccus cavernae</name>
    <dbReference type="NCBI Taxonomy" id="1571207"/>
    <lineage>
        <taxon>Bacteria</taxon>
        <taxon>Pseudomonadati</taxon>
        <taxon>Pseudomonadota</taxon>
        <taxon>Alphaproteobacteria</taxon>
        <taxon>Rhodobacterales</taxon>
        <taxon>Paracoccaceae</taxon>
        <taxon>Paracoccus</taxon>
    </lineage>
</organism>
<evidence type="ECO:0000256" key="1">
    <source>
        <dbReference type="SAM" id="MobiDB-lite"/>
    </source>
</evidence>
<comment type="caution">
    <text evidence="2">The sequence shown here is derived from an EMBL/GenBank/DDBJ whole genome shotgun (WGS) entry which is preliminary data.</text>
</comment>
<name>A0ABT8D1R1_9RHOB</name>
<proteinExistence type="predicted"/>
<protein>
    <submittedName>
        <fullName evidence="2">Uncharacterized protein</fullName>
    </submittedName>
</protein>
<gene>
    <name evidence="2" type="ORF">QWZ10_01090</name>
</gene>
<feature type="region of interest" description="Disordered" evidence="1">
    <location>
        <begin position="1"/>
        <end position="48"/>
    </location>
</feature>
<accession>A0ABT8D1R1</accession>
<feature type="compositionally biased region" description="Gly residues" evidence="1">
    <location>
        <begin position="1"/>
        <end position="10"/>
    </location>
</feature>
<evidence type="ECO:0000313" key="3">
    <source>
        <dbReference type="Proteomes" id="UP001243846"/>
    </source>
</evidence>
<feature type="compositionally biased region" description="Low complexity" evidence="1">
    <location>
        <begin position="27"/>
        <end position="47"/>
    </location>
</feature>
<dbReference type="EMBL" id="JAUFRC010000001">
    <property type="protein sequence ID" value="MDN3710778.1"/>
    <property type="molecule type" value="Genomic_DNA"/>
</dbReference>
<reference evidence="3" key="1">
    <citation type="journal article" date="2019" name="Int. J. Syst. Evol. Microbiol.">
        <title>The Global Catalogue of Microorganisms (GCM) 10K type strain sequencing project: providing services to taxonomists for standard genome sequencing and annotation.</title>
        <authorList>
            <consortium name="The Broad Institute Genomics Platform"/>
            <consortium name="The Broad Institute Genome Sequencing Center for Infectious Disease"/>
            <person name="Wu L."/>
            <person name="Ma J."/>
        </authorList>
    </citation>
    <scope>NUCLEOTIDE SEQUENCE [LARGE SCALE GENOMIC DNA]</scope>
    <source>
        <strain evidence="3">CECT 8482</strain>
    </source>
</reference>
<keyword evidence="3" id="KW-1185">Reference proteome</keyword>
<evidence type="ECO:0000313" key="2">
    <source>
        <dbReference type="EMBL" id="MDN3710778.1"/>
    </source>
</evidence>